<keyword evidence="3" id="KW-1185">Reference proteome</keyword>
<comment type="caution">
    <text evidence="2">The sequence shown here is derived from an EMBL/GenBank/DDBJ whole genome shotgun (WGS) entry which is preliminary data.</text>
</comment>
<organism evidence="2 3">
    <name type="scientific">Acrocarpospora macrocephala</name>
    <dbReference type="NCBI Taxonomy" id="150177"/>
    <lineage>
        <taxon>Bacteria</taxon>
        <taxon>Bacillati</taxon>
        <taxon>Actinomycetota</taxon>
        <taxon>Actinomycetes</taxon>
        <taxon>Streptosporangiales</taxon>
        <taxon>Streptosporangiaceae</taxon>
        <taxon>Acrocarpospora</taxon>
    </lineage>
</organism>
<dbReference type="EMBL" id="BLAE01000110">
    <property type="protein sequence ID" value="GES16681.1"/>
    <property type="molecule type" value="Genomic_DNA"/>
</dbReference>
<name>A0A5M3XB06_9ACTN</name>
<sequence>MNLPIFCGRCGAPVPEVTIDDDSFLLKYDPYKQPLGGIPGAGAPCPNCGATNGPEVVRESLSVIWTATSALRKRAERERLRTTIEELRETQARLAEVESRLESDHPQINGLRRLLPRSQEGVVAYLSFLVALVTLVENTIADHADLREAFTSPRPSPSTSMPSPASVEWSRYPMSSVAPGRVVTFSGTASFPDGHGLYSYFFFAPRSRAIPESPPRMFWAPVPVHMGQWAYQWPDDPEWWGPNAELWGIVFLVAAHDVVKFSYPVPVPGVVWTQYRVRGTTPNGRVKVEHLRPPRQATLSPEQRSLTVRSLLEDLPIRTHPVGLESS</sequence>
<protein>
    <submittedName>
        <fullName evidence="2">Uncharacterized protein</fullName>
    </submittedName>
</protein>
<gene>
    <name evidence="2" type="ORF">Amac_102790</name>
</gene>
<evidence type="ECO:0000313" key="3">
    <source>
        <dbReference type="Proteomes" id="UP000331127"/>
    </source>
</evidence>
<proteinExistence type="predicted"/>
<accession>A0A5M3XB06</accession>
<evidence type="ECO:0000256" key="1">
    <source>
        <dbReference type="SAM" id="Coils"/>
    </source>
</evidence>
<feature type="coiled-coil region" evidence="1">
    <location>
        <begin position="70"/>
        <end position="104"/>
    </location>
</feature>
<evidence type="ECO:0000313" key="2">
    <source>
        <dbReference type="EMBL" id="GES16681.1"/>
    </source>
</evidence>
<dbReference type="AlphaFoldDB" id="A0A5M3XB06"/>
<keyword evidence="1" id="KW-0175">Coiled coil</keyword>
<reference evidence="2 3" key="1">
    <citation type="submission" date="2019-10" db="EMBL/GenBank/DDBJ databases">
        <title>Whole genome shotgun sequence of Acrocarpospora macrocephala NBRC 16266.</title>
        <authorList>
            <person name="Ichikawa N."/>
            <person name="Kimura A."/>
            <person name="Kitahashi Y."/>
            <person name="Komaki H."/>
            <person name="Oguchi A."/>
        </authorList>
    </citation>
    <scope>NUCLEOTIDE SEQUENCE [LARGE SCALE GENOMIC DNA]</scope>
    <source>
        <strain evidence="2 3">NBRC 16266</strain>
    </source>
</reference>
<dbReference type="Proteomes" id="UP000331127">
    <property type="component" value="Unassembled WGS sequence"/>
</dbReference>